<evidence type="ECO:0000313" key="3">
    <source>
        <dbReference type="EMBL" id="QNH62308.1"/>
    </source>
</evidence>
<evidence type="ECO:0000256" key="1">
    <source>
        <dbReference type="SAM" id="MobiDB-lite"/>
    </source>
</evidence>
<feature type="transmembrane region" description="Helical" evidence="2">
    <location>
        <begin position="7"/>
        <end position="27"/>
    </location>
</feature>
<evidence type="ECO:0000256" key="2">
    <source>
        <dbReference type="SAM" id="Phobius"/>
    </source>
</evidence>
<feature type="region of interest" description="Disordered" evidence="1">
    <location>
        <begin position="70"/>
        <end position="89"/>
    </location>
</feature>
<sequence length="89" mass="9750">MAAKHVSYLWLAVWLVFYAAVLPYAVPLCLDWLSSPSDWWLLCGLLGFVVLAAGVALSLYQAGRAILRYFPNSNSTPPSPPNGRISTKP</sequence>
<protein>
    <submittedName>
        <fullName evidence="3">Uncharacterized protein</fullName>
    </submittedName>
</protein>
<keyword evidence="2" id="KW-0812">Transmembrane</keyword>
<dbReference type="Proteomes" id="UP000515489">
    <property type="component" value="Chromosome"/>
</dbReference>
<evidence type="ECO:0000313" key="4">
    <source>
        <dbReference type="Proteomes" id="UP000515489"/>
    </source>
</evidence>
<accession>A0A7G7W7G5</accession>
<name>A0A7G7W7G5_9BACT</name>
<keyword evidence="2" id="KW-0472">Membrane</keyword>
<dbReference type="KEGG" id="hsk:H4317_00315"/>
<dbReference type="AlphaFoldDB" id="A0A7G7W7G5"/>
<keyword evidence="4" id="KW-1185">Reference proteome</keyword>
<feature type="transmembrane region" description="Helical" evidence="2">
    <location>
        <begin position="39"/>
        <end position="60"/>
    </location>
</feature>
<gene>
    <name evidence="3" type="ORF">H4317_00315</name>
</gene>
<organism evidence="3 4">
    <name type="scientific">Hymenobacter sediminicola</name>
    <dbReference type="NCBI Taxonomy" id="2761579"/>
    <lineage>
        <taxon>Bacteria</taxon>
        <taxon>Pseudomonadati</taxon>
        <taxon>Bacteroidota</taxon>
        <taxon>Cytophagia</taxon>
        <taxon>Cytophagales</taxon>
        <taxon>Hymenobacteraceae</taxon>
        <taxon>Hymenobacter</taxon>
    </lineage>
</organism>
<reference evidence="3 4" key="1">
    <citation type="submission" date="2020-08" db="EMBL/GenBank/DDBJ databases">
        <title>Hymenobacter sp. S2-20-2 genome sequencing.</title>
        <authorList>
            <person name="Jin L."/>
        </authorList>
    </citation>
    <scope>NUCLEOTIDE SEQUENCE [LARGE SCALE GENOMIC DNA]</scope>
    <source>
        <strain evidence="3 4">S2-20-2</strain>
    </source>
</reference>
<keyword evidence="2" id="KW-1133">Transmembrane helix</keyword>
<proteinExistence type="predicted"/>
<dbReference type="EMBL" id="CP060202">
    <property type="protein sequence ID" value="QNH62308.1"/>
    <property type="molecule type" value="Genomic_DNA"/>
</dbReference>
<dbReference type="RefSeq" id="WP_185888221.1">
    <property type="nucleotide sequence ID" value="NZ_CP060202.1"/>
</dbReference>